<feature type="compositionally biased region" description="Basic and acidic residues" evidence="1">
    <location>
        <begin position="31"/>
        <end position="45"/>
    </location>
</feature>
<feature type="region of interest" description="Disordered" evidence="1">
    <location>
        <begin position="1"/>
        <end position="212"/>
    </location>
</feature>
<comment type="caution">
    <text evidence="2">The sequence shown here is derived from an EMBL/GenBank/DDBJ whole genome shotgun (WGS) entry which is preliminary data.</text>
</comment>
<feature type="compositionally biased region" description="Polar residues" evidence="1">
    <location>
        <begin position="47"/>
        <end position="63"/>
    </location>
</feature>
<evidence type="ECO:0000313" key="3">
    <source>
        <dbReference type="Proteomes" id="UP001206595"/>
    </source>
</evidence>
<reference evidence="2" key="2">
    <citation type="journal article" date="2022" name="Proc. Natl. Acad. Sci. U.S.A.">
        <title>Diploid-dominant life cycles characterize the early evolution of Fungi.</title>
        <authorList>
            <person name="Amses K.R."/>
            <person name="Simmons D.R."/>
            <person name="Longcore J.E."/>
            <person name="Mondo S.J."/>
            <person name="Seto K."/>
            <person name="Jeronimo G.H."/>
            <person name="Bonds A.E."/>
            <person name="Quandt C.A."/>
            <person name="Davis W.J."/>
            <person name="Chang Y."/>
            <person name="Federici B.A."/>
            <person name="Kuo A."/>
            <person name="LaButti K."/>
            <person name="Pangilinan J."/>
            <person name="Andreopoulos W."/>
            <person name="Tritt A."/>
            <person name="Riley R."/>
            <person name="Hundley H."/>
            <person name="Johnson J."/>
            <person name="Lipzen A."/>
            <person name="Barry K."/>
            <person name="Lang B.F."/>
            <person name="Cuomo C.A."/>
            <person name="Buchler N.E."/>
            <person name="Grigoriev I.V."/>
            <person name="Spatafora J.W."/>
            <person name="Stajich J.E."/>
            <person name="James T.Y."/>
        </authorList>
    </citation>
    <scope>NUCLEOTIDE SEQUENCE</scope>
    <source>
        <strain evidence="2">AG</strain>
    </source>
</reference>
<protein>
    <submittedName>
        <fullName evidence="2">Uncharacterized protein</fullName>
    </submittedName>
</protein>
<feature type="compositionally biased region" description="Low complexity" evidence="1">
    <location>
        <begin position="338"/>
        <end position="347"/>
    </location>
</feature>
<dbReference type="EMBL" id="MU620956">
    <property type="protein sequence ID" value="KAI8576387.1"/>
    <property type="molecule type" value="Genomic_DNA"/>
</dbReference>
<sequence>MGISWAVDANPSQVYDMPPRPELSSRGTIVNREKDQVAHYYRDAQRYPSQFMNESSYRTSEGGSSRDPRISHYQSSTRESTRGSHSNYSSHAGSHHRLQPSVHRYPIKQPDFYSRSTHHSSPTSSVSSSDRYESPTPMPQKQSGRQDKGKVSSKSVAGSSGFDNDRYDTSHRNEDRPKISSRETSREPLRESSKEPTAAQVAKWVSASPKDSRQLAKFACGKGGILKNGPKTLAERENFAQAIEKDEISWEAPMVLAVDFVYDVPVFPSPSVSTLKKSAPPPPTSGDEERSHKKSRIEPTSTEYERGSSKHLSYDRSKDDLENNSSRNSNIEPSSKLAASSNGSVSGNADAHVGRISATTSASAAVPTSSTDLVQVSIHRKIKNTITVINAILEDGGYCYMPYRAFEKSYDRLRVNMSPAMTGAELNHALQSDLQTEVSSHVVLTMFPGNPLARYIRLKVRDIQHRRSQEDDHTEAFRRRFLSEASKIVFPGTIISIHALVYLMESLRPDPLSDAAVRHRLGQVDLYDFLISSSSAWDAHHMGHFDRELVAFNPPKPPHV</sequence>
<feature type="compositionally biased region" description="Low complexity" evidence="1">
    <location>
        <begin position="119"/>
        <end position="129"/>
    </location>
</feature>
<proteinExistence type="predicted"/>
<dbReference type="Proteomes" id="UP001206595">
    <property type="component" value="Unassembled WGS sequence"/>
</dbReference>
<feature type="compositionally biased region" description="Polar residues" evidence="1">
    <location>
        <begin position="323"/>
        <end position="333"/>
    </location>
</feature>
<feature type="compositionally biased region" description="Low complexity" evidence="1">
    <location>
        <begin position="152"/>
        <end position="161"/>
    </location>
</feature>
<name>A0AAD5E452_UMBRA</name>
<evidence type="ECO:0000313" key="2">
    <source>
        <dbReference type="EMBL" id="KAI8576387.1"/>
    </source>
</evidence>
<keyword evidence="3" id="KW-1185">Reference proteome</keyword>
<dbReference type="AlphaFoldDB" id="A0AAD5E452"/>
<organism evidence="2 3">
    <name type="scientific">Umbelopsis ramanniana AG</name>
    <dbReference type="NCBI Taxonomy" id="1314678"/>
    <lineage>
        <taxon>Eukaryota</taxon>
        <taxon>Fungi</taxon>
        <taxon>Fungi incertae sedis</taxon>
        <taxon>Mucoromycota</taxon>
        <taxon>Mucoromycotina</taxon>
        <taxon>Umbelopsidomycetes</taxon>
        <taxon>Umbelopsidales</taxon>
        <taxon>Umbelopsidaceae</taxon>
        <taxon>Umbelopsis</taxon>
    </lineage>
</organism>
<feature type="compositionally biased region" description="Basic and acidic residues" evidence="1">
    <location>
        <begin position="163"/>
        <end position="194"/>
    </location>
</feature>
<dbReference type="GeneID" id="75916940"/>
<feature type="compositionally biased region" description="Polar residues" evidence="1">
    <location>
        <begin position="72"/>
        <end position="92"/>
    </location>
</feature>
<feature type="region of interest" description="Disordered" evidence="1">
    <location>
        <begin position="271"/>
        <end position="347"/>
    </location>
</feature>
<feature type="compositionally biased region" description="Basic and acidic residues" evidence="1">
    <location>
        <begin position="303"/>
        <end position="321"/>
    </location>
</feature>
<evidence type="ECO:0000256" key="1">
    <source>
        <dbReference type="SAM" id="MobiDB-lite"/>
    </source>
</evidence>
<gene>
    <name evidence="2" type="ORF">K450DRAFT_257056</name>
</gene>
<dbReference type="RefSeq" id="XP_051441391.1">
    <property type="nucleotide sequence ID" value="XM_051591597.1"/>
</dbReference>
<accession>A0AAD5E452</accession>
<reference evidence="2" key="1">
    <citation type="submission" date="2021-06" db="EMBL/GenBank/DDBJ databases">
        <authorList>
            <consortium name="DOE Joint Genome Institute"/>
            <person name="Mondo S.J."/>
            <person name="Amses K.R."/>
            <person name="Simmons D.R."/>
            <person name="Longcore J.E."/>
            <person name="Seto K."/>
            <person name="Alves G.H."/>
            <person name="Bonds A.E."/>
            <person name="Quandt C.A."/>
            <person name="Davis W.J."/>
            <person name="Chang Y."/>
            <person name="Letcher P.M."/>
            <person name="Powell M.J."/>
            <person name="Kuo A."/>
            <person name="Labutti K."/>
            <person name="Pangilinan J."/>
            <person name="Andreopoulos W."/>
            <person name="Tritt A."/>
            <person name="Riley R."/>
            <person name="Hundley H."/>
            <person name="Johnson J."/>
            <person name="Lipzen A."/>
            <person name="Barry K."/>
            <person name="Berbee M.L."/>
            <person name="Buchler N.E."/>
            <person name="Grigoriev I.V."/>
            <person name="Spatafora J.W."/>
            <person name="Stajich J.E."/>
            <person name="James T.Y."/>
        </authorList>
    </citation>
    <scope>NUCLEOTIDE SEQUENCE</scope>
    <source>
        <strain evidence="2">AG</strain>
    </source>
</reference>